<feature type="transmembrane region" description="Helical" evidence="8">
    <location>
        <begin position="391"/>
        <end position="412"/>
    </location>
</feature>
<keyword evidence="2" id="KW-0813">Transport</keyword>
<dbReference type="InterPro" id="IPR004841">
    <property type="entry name" value="AA-permease/SLC12A_dom"/>
</dbReference>
<feature type="transmembrane region" description="Helical" evidence="8">
    <location>
        <begin position="490"/>
        <end position="513"/>
    </location>
</feature>
<accession>A0A9W7ZVQ8</accession>
<gene>
    <name evidence="10" type="ORF">IWQ60_008961</name>
</gene>
<evidence type="ECO:0000313" key="10">
    <source>
        <dbReference type="EMBL" id="KAJ1914043.1"/>
    </source>
</evidence>
<feature type="transmembrane region" description="Helical" evidence="8">
    <location>
        <begin position="93"/>
        <end position="113"/>
    </location>
</feature>
<dbReference type="PROSITE" id="PS00218">
    <property type="entry name" value="AMINO_ACID_PERMEASE_1"/>
    <property type="match status" value="1"/>
</dbReference>
<comment type="caution">
    <text evidence="10">The sequence shown here is derived from an EMBL/GenBank/DDBJ whole genome shotgun (WGS) entry which is preliminary data.</text>
</comment>
<evidence type="ECO:0000259" key="9">
    <source>
        <dbReference type="Pfam" id="PF00324"/>
    </source>
</evidence>
<evidence type="ECO:0000256" key="8">
    <source>
        <dbReference type="SAM" id="Phobius"/>
    </source>
</evidence>
<dbReference type="PANTHER" id="PTHR43341">
    <property type="entry name" value="AMINO ACID PERMEASE"/>
    <property type="match status" value="1"/>
</dbReference>
<feature type="domain" description="Amino acid permease/ SLC12A" evidence="9">
    <location>
        <begin position="68"/>
        <end position="521"/>
    </location>
</feature>
<feature type="region of interest" description="Disordered" evidence="7">
    <location>
        <begin position="1"/>
        <end position="57"/>
    </location>
</feature>
<dbReference type="AlphaFoldDB" id="A0A9W7ZVQ8"/>
<organism evidence="10 11">
    <name type="scientific">Tieghemiomyces parasiticus</name>
    <dbReference type="NCBI Taxonomy" id="78921"/>
    <lineage>
        <taxon>Eukaryota</taxon>
        <taxon>Fungi</taxon>
        <taxon>Fungi incertae sedis</taxon>
        <taxon>Zoopagomycota</taxon>
        <taxon>Kickxellomycotina</taxon>
        <taxon>Dimargaritomycetes</taxon>
        <taxon>Dimargaritales</taxon>
        <taxon>Dimargaritaceae</taxon>
        <taxon>Tieghemiomyces</taxon>
    </lineage>
</organism>
<feature type="transmembrane region" description="Helical" evidence="8">
    <location>
        <begin position="346"/>
        <end position="371"/>
    </location>
</feature>
<keyword evidence="6 8" id="KW-0472">Membrane</keyword>
<dbReference type="InterPro" id="IPR050524">
    <property type="entry name" value="APC_YAT"/>
</dbReference>
<dbReference type="Pfam" id="PF00324">
    <property type="entry name" value="AA_permease"/>
    <property type="match status" value="1"/>
</dbReference>
<keyword evidence="5 8" id="KW-1133">Transmembrane helix</keyword>
<feature type="transmembrane region" description="Helical" evidence="8">
    <location>
        <begin position="150"/>
        <end position="172"/>
    </location>
</feature>
<dbReference type="PIRSF" id="PIRSF006060">
    <property type="entry name" value="AA_transporter"/>
    <property type="match status" value="1"/>
</dbReference>
<reference evidence="10" key="1">
    <citation type="submission" date="2022-07" db="EMBL/GenBank/DDBJ databases">
        <title>Phylogenomic reconstructions and comparative analyses of Kickxellomycotina fungi.</title>
        <authorList>
            <person name="Reynolds N.K."/>
            <person name="Stajich J.E."/>
            <person name="Barry K."/>
            <person name="Grigoriev I.V."/>
            <person name="Crous P."/>
            <person name="Smith M.E."/>
        </authorList>
    </citation>
    <scope>NUCLEOTIDE SEQUENCE</scope>
    <source>
        <strain evidence="10">RSA 861</strain>
    </source>
</reference>
<dbReference type="GO" id="GO:0016020">
    <property type="term" value="C:membrane"/>
    <property type="evidence" value="ECO:0007669"/>
    <property type="project" value="UniProtKB-SubCell"/>
</dbReference>
<dbReference type="OrthoDB" id="3900342at2759"/>
<feature type="transmembrane region" description="Helical" evidence="8">
    <location>
        <begin position="462"/>
        <end position="484"/>
    </location>
</feature>
<comment type="subcellular location">
    <subcellularLocation>
        <location evidence="1">Membrane</location>
        <topology evidence="1">Multi-pass membrane protein</topology>
    </subcellularLocation>
</comment>
<keyword evidence="4" id="KW-0029">Amino-acid transport</keyword>
<feature type="transmembrane region" description="Helical" evidence="8">
    <location>
        <begin position="208"/>
        <end position="229"/>
    </location>
</feature>
<dbReference type="GO" id="GO:0015171">
    <property type="term" value="F:amino acid transmembrane transporter activity"/>
    <property type="evidence" value="ECO:0007669"/>
    <property type="project" value="TreeGrafter"/>
</dbReference>
<dbReference type="Proteomes" id="UP001150569">
    <property type="component" value="Unassembled WGS sequence"/>
</dbReference>
<evidence type="ECO:0000256" key="2">
    <source>
        <dbReference type="ARBA" id="ARBA00022448"/>
    </source>
</evidence>
<protein>
    <recommendedName>
        <fullName evidence="9">Amino acid permease/ SLC12A domain-containing protein</fullName>
    </recommendedName>
</protein>
<dbReference type="Gene3D" id="1.20.1740.10">
    <property type="entry name" value="Amino acid/polyamine transporter I"/>
    <property type="match status" value="1"/>
</dbReference>
<proteinExistence type="predicted"/>
<sequence length="549" mass="59614">MTKAELPGGTESRPASGRASVVSEVKSIPVGSPPPYKMEVEVEEKPGSTHSGDSDAPVQLKRTLKERHMTMIAIGGTIGTGLFIGSGTALADAGPAGCLMAYALVGIMVFFVMSSLGELATYMPVSGSFNTYGGRFVDPAFGFALGWNYWFSWTVTVASELVATGIIIQFWLPHITGVIWSAIAMGIMFALNAVSVKGYGESEYWFSLIKIVAVIVFIIIGVFTDAGVIGNHQYGFENWTREGAPFNNGVAGIIQSFIVSGFSFQGTELVGVAAGESENPRRDVPRAIRQVFWRILIFYILATFIMGLIIPFDDPLLVQADGVGDVGISPFTLVFQKAGLRPAAHIMNAVILITVLSAGNSGLYCCARTLWTLSMEGKAPRFLRRITKGGIPIYCLMLTTLVASVFFALSFIGNQVVYTWLVNLSGITGFMAWLGIAISHWRFRRAYVAQGYDVGALPYRALAFPFGPFIALTITSFVILGQGWPSFSNGFNAGIFLSSYLGLPIFVILFLFWRFYKRTSIVPLVDVDVLSDTRNFDDIGMTEVAEQTV</sequence>
<name>A0A9W7ZVQ8_9FUNG</name>
<keyword evidence="11" id="KW-1185">Reference proteome</keyword>
<dbReference type="InterPro" id="IPR004840">
    <property type="entry name" value="Amino_acid_permease_CS"/>
</dbReference>
<feature type="compositionally biased region" description="Basic and acidic residues" evidence="7">
    <location>
        <begin position="38"/>
        <end position="47"/>
    </location>
</feature>
<evidence type="ECO:0000256" key="7">
    <source>
        <dbReference type="SAM" id="MobiDB-lite"/>
    </source>
</evidence>
<evidence type="ECO:0000256" key="4">
    <source>
        <dbReference type="ARBA" id="ARBA00022970"/>
    </source>
</evidence>
<dbReference type="EMBL" id="JANBPT010000708">
    <property type="protein sequence ID" value="KAJ1914043.1"/>
    <property type="molecule type" value="Genomic_DNA"/>
</dbReference>
<evidence type="ECO:0000256" key="3">
    <source>
        <dbReference type="ARBA" id="ARBA00022692"/>
    </source>
</evidence>
<dbReference type="FunFam" id="1.20.1740.10:FF:000001">
    <property type="entry name" value="Amino acid permease"/>
    <property type="match status" value="1"/>
</dbReference>
<evidence type="ECO:0000256" key="5">
    <source>
        <dbReference type="ARBA" id="ARBA00022989"/>
    </source>
</evidence>
<evidence type="ECO:0000256" key="1">
    <source>
        <dbReference type="ARBA" id="ARBA00004141"/>
    </source>
</evidence>
<keyword evidence="3 8" id="KW-0812">Transmembrane</keyword>
<evidence type="ECO:0000256" key="6">
    <source>
        <dbReference type="ARBA" id="ARBA00023136"/>
    </source>
</evidence>
<feature type="transmembrane region" description="Helical" evidence="8">
    <location>
        <begin position="418"/>
        <end position="441"/>
    </location>
</feature>
<feature type="transmembrane region" description="Helical" evidence="8">
    <location>
        <begin position="291"/>
        <end position="312"/>
    </location>
</feature>
<evidence type="ECO:0000313" key="11">
    <source>
        <dbReference type="Proteomes" id="UP001150569"/>
    </source>
</evidence>
<feature type="transmembrane region" description="Helical" evidence="8">
    <location>
        <begin position="178"/>
        <end position="196"/>
    </location>
</feature>
<feature type="transmembrane region" description="Helical" evidence="8">
    <location>
        <begin position="69"/>
        <end position="87"/>
    </location>
</feature>
<dbReference type="PANTHER" id="PTHR43341:SF1">
    <property type="entry name" value="GENERAL AMINO-ACID PERMEASE GAP1"/>
    <property type="match status" value="1"/>
</dbReference>